<protein>
    <recommendedName>
        <fullName evidence="3">PIN domain-containing protein</fullName>
    </recommendedName>
</protein>
<sequence>MKIKTILLDNSFVTRLLKSDDEYHLNVVEYFKYFLENKIILYLSTIVVSEYAVADNPDNFLSLKTFQILEFDYNDAKISGEYYAFLKDNPDVRNSEERKVIINDLKLFAQIKNRNIDAFITKDRSALPKMINPLKENMGLHFEYLDLTIPLRDKLGLLF</sequence>
<reference evidence="1" key="1">
    <citation type="submission" date="2023-02" db="EMBL/GenBank/DDBJ databases">
        <title>Elizabethkingia anophelis draft genomes.</title>
        <authorList>
            <person name="Nicholson A.C."/>
            <person name="Whitney A.M."/>
            <person name="Humrighouse B.W."/>
            <person name="Villarma A."/>
            <person name="Bell M."/>
            <person name="Mcquiston J."/>
        </authorList>
    </citation>
    <scope>NUCLEOTIDE SEQUENCE</scope>
    <source>
        <strain evidence="1">B4955</strain>
    </source>
</reference>
<organism evidence="1 2">
    <name type="scientific">Elizabethkingia anophelis</name>
    <dbReference type="NCBI Taxonomy" id="1117645"/>
    <lineage>
        <taxon>Bacteria</taxon>
        <taxon>Pseudomonadati</taxon>
        <taxon>Bacteroidota</taxon>
        <taxon>Flavobacteriia</taxon>
        <taxon>Flavobacteriales</taxon>
        <taxon>Weeksellaceae</taxon>
        <taxon>Elizabethkingia</taxon>
    </lineage>
</organism>
<evidence type="ECO:0008006" key="3">
    <source>
        <dbReference type="Google" id="ProtNLM"/>
    </source>
</evidence>
<dbReference type="Proteomes" id="UP001189000">
    <property type="component" value="Unassembled WGS sequence"/>
</dbReference>
<dbReference type="Gene3D" id="3.40.50.1010">
    <property type="entry name" value="5'-nuclease"/>
    <property type="match status" value="1"/>
</dbReference>
<evidence type="ECO:0000313" key="1">
    <source>
        <dbReference type="EMBL" id="MDV3665997.1"/>
    </source>
</evidence>
<evidence type="ECO:0000313" key="2">
    <source>
        <dbReference type="Proteomes" id="UP001189000"/>
    </source>
</evidence>
<gene>
    <name evidence="1" type="ORF">CMU51_18260</name>
</gene>
<name>A0AAE4P2W8_9FLAO</name>
<dbReference type="SUPFAM" id="SSF88723">
    <property type="entry name" value="PIN domain-like"/>
    <property type="match status" value="1"/>
</dbReference>
<comment type="caution">
    <text evidence="1">The sequence shown here is derived from an EMBL/GenBank/DDBJ whole genome shotgun (WGS) entry which is preliminary data.</text>
</comment>
<dbReference type="AlphaFoldDB" id="A0AAE4P2W8"/>
<proteinExistence type="predicted"/>
<accession>A0AAE4P2W8</accession>
<dbReference type="EMBL" id="NWGY01000020">
    <property type="protein sequence ID" value="MDV3665997.1"/>
    <property type="molecule type" value="Genomic_DNA"/>
</dbReference>
<dbReference type="InterPro" id="IPR029060">
    <property type="entry name" value="PIN-like_dom_sf"/>
</dbReference>